<organism evidence="8 9">
    <name type="scientific">Oidiodendron maius (strain Zn)</name>
    <dbReference type="NCBI Taxonomy" id="913774"/>
    <lineage>
        <taxon>Eukaryota</taxon>
        <taxon>Fungi</taxon>
        <taxon>Dikarya</taxon>
        <taxon>Ascomycota</taxon>
        <taxon>Pezizomycotina</taxon>
        <taxon>Leotiomycetes</taxon>
        <taxon>Leotiomycetes incertae sedis</taxon>
        <taxon>Myxotrichaceae</taxon>
        <taxon>Oidiodendron</taxon>
    </lineage>
</organism>
<dbReference type="GO" id="GO:0003677">
    <property type="term" value="F:DNA binding"/>
    <property type="evidence" value="ECO:0007669"/>
    <property type="project" value="UniProtKB-KW"/>
</dbReference>
<evidence type="ECO:0000313" key="8">
    <source>
        <dbReference type="EMBL" id="KIN00866.1"/>
    </source>
</evidence>
<dbReference type="Proteomes" id="UP000054321">
    <property type="component" value="Unassembled WGS sequence"/>
</dbReference>
<feature type="compositionally biased region" description="Basic and acidic residues" evidence="6">
    <location>
        <begin position="41"/>
        <end position="59"/>
    </location>
</feature>
<dbReference type="Pfam" id="PF00072">
    <property type="entry name" value="Response_reg"/>
    <property type="match status" value="1"/>
</dbReference>
<accession>A0A0C3GXS4</accession>
<evidence type="ECO:0000259" key="7">
    <source>
        <dbReference type="PROSITE" id="PS50110"/>
    </source>
</evidence>
<keyword evidence="2" id="KW-0902">Two-component regulatory system</keyword>
<dbReference type="InterPro" id="IPR011006">
    <property type="entry name" value="CheY-like_superfamily"/>
</dbReference>
<feature type="region of interest" description="Disordered" evidence="6">
    <location>
        <begin position="1"/>
        <end position="74"/>
    </location>
</feature>
<dbReference type="InterPro" id="IPR014402">
    <property type="entry name" value="Sig_transdc_resp-reg_Skn7"/>
</dbReference>
<dbReference type="InParanoid" id="A0A0C3GXS4"/>
<sequence length="579" mass="63470">MDKSGDMGGPAANNSSDFVRKLYKQNNEDNSPSPYGPNAWEFKHPEFQANKKDSLDNIRRKAPAPRKPTQALEEGYPSQQMDLVNSQLMATQQQLQQLSERYQDLAQGHVVLLQQVVQLQKFVKNHDGVMNRVVGYLHNVDTQRRNNRIGGSFSGTAPGMNVGDPMAADPSDDHPASPLQQASQLLSELSAENLPNKELEQMTQDYHLRPEYSTPPNDQNGSGMAQAETPSAHIGYQAGNDLDNMVYPVGHTNGIDPINSEHIHNIPYALPANGMLQVDTMPEIIPESSSSSGEKKGNTDSGWGLTKPRILLVEDDKVCARIGSKFLQAFECGVETARDGLEAVSKINNPANHFDLILMDIIMPHLDGVSATVCIRGIRPNIPIIAMTSNIRADDIDMYFRYGMNDVLPKPFTKEGMLRSLEKHLSQFKRNAQFPASAQLSHPSGFVTANQPNTPLALNMGPLPGAQTIKDETSPGKSPVTATWNSPNQIPGPSPIVGNAPANFMQQSMRENGAYPVPRPLPHHPQAQAVFAGQNAVPMAAQRGQPRRVLSEMVGSTGPDDHPEKRQRMYPPPQTNFAQ</sequence>
<dbReference type="CDD" id="cd17546">
    <property type="entry name" value="REC_hyHK_CKI1_RcsC-like"/>
    <property type="match status" value="1"/>
</dbReference>
<dbReference type="GO" id="GO:0005634">
    <property type="term" value="C:nucleus"/>
    <property type="evidence" value="ECO:0007669"/>
    <property type="project" value="UniProtKB-SubCell"/>
</dbReference>
<feature type="region of interest" description="Disordered" evidence="6">
    <location>
        <begin position="208"/>
        <end position="228"/>
    </location>
</feature>
<dbReference type="InterPro" id="IPR001789">
    <property type="entry name" value="Sig_transdc_resp-reg_receiver"/>
</dbReference>
<dbReference type="OrthoDB" id="424572at2759"/>
<keyword evidence="3" id="KW-0238">DNA-binding</keyword>
<keyword evidence="3" id="KW-0805">Transcription regulation</keyword>
<dbReference type="FunFam" id="3.40.50.2300:FF:000212">
    <property type="entry name" value="Stress response regulator/HFS transcription factor"/>
    <property type="match status" value="1"/>
</dbReference>
<evidence type="ECO:0000256" key="3">
    <source>
        <dbReference type="PIRNR" id="PIRNR002595"/>
    </source>
</evidence>
<evidence type="ECO:0000313" key="9">
    <source>
        <dbReference type="Proteomes" id="UP000054321"/>
    </source>
</evidence>
<feature type="domain" description="Response regulatory" evidence="7">
    <location>
        <begin position="309"/>
        <end position="425"/>
    </location>
</feature>
<keyword evidence="3" id="KW-0539">Nucleus</keyword>
<dbReference type="AlphaFoldDB" id="A0A0C3GXS4"/>
<evidence type="ECO:0000256" key="6">
    <source>
        <dbReference type="SAM" id="MobiDB-lite"/>
    </source>
</evidence>
<feature type="region of interest" description="Disordered" evidence="6">
    <location>
        <begin position="472"/>
        <end position="491"/>
    </location>
</feature>
<dbReference type="FunCoup" id="A0A0C3GXS4">
    <property type="interactions" value="778"/>
</dbReference>
<feature type="compositionally biased region" description="Pro residues" evidence="6">
    <location>
        <begin position="570"/>
        <end position="579"/>
    </location>
</feature>
<gene>
    <name evidence="8" type="ORF">OIDMADRAFT_145025</name>
</gene>
<evidence type="ECO:0000256" key="4">
    <source>
        <dbReference type="PROSITE-ProRule" id="PRU00169"/>
    </source>
</evidence>
<name>A0A0C3GXS4_OIDMZ</name>
<feature type="compositionally biased region" description="Polar residues" evidence="6">
    <location>
        <begin position="480"/>
        <end position="491"/>
    </location>
</feature>
<keyword evidence="9" id="KW-1185">Reference proteome</keyword>
<protein>
    <recommendedName>
        <fullName evidence="3">Transcription factor</fullName>
    </recommendedName>
</protein>
<evidence type="ECO:0000256" key="2">
    <source>
        <dbReference type="ARBA" id="ARBA00023012"/>
    </source>
</evidence>
<dbReference type="GO" id="GO:0000156">
    <property type="term" value="F:phosphorelay response regulator activity"/>
    <property type="evidence" value="ECO:0007669"/>
    <property type="project" value="InterPro"/>
</dbReference>
<proteinExistence type="predicted"/>
<feature type="compositionally biased region" description="Polar residues" evidence="6">
    <location>
        <begin position="24"/>
        <end position="33"/>
    </location>
</feature>
<feature type="coiled-coil region" evidence="5">
    <location>
        <begin position="81"/>
        <end position="108"/>
    </location>
</feature>
<dbReference type="GO" id="GO:0006357">
    <property type="term" value="P:regulation of transcription by RNA polymerase II"/>
    <property type="evidence" value="ECO:0007669"/>
    <property type="project" value="UniProtKB-UniRule"/>
</dbReference>
<feature type="modified residue" description="4-aspartylphosphate" evidence="4">
    <location>
        <position position="360"/>
    </location>
</feature>
<dbReference type="Gene3D" id="3.40.50.2300">
    <property type="match status" value="1"/>
</dbReference>
<dbReference type="EMBL" id="KN832876">
    <property type="protein sequence ID" value="KIN00866.1"/>
    <property type="molecule type" value="Genomic_DNA"/>
</dbReference>
<dbReference type="PROSITE" id="PS50110">
    <property type="entry name" value="RESPONSE_REGULATORY"/>
    <property type="match status" value="1"/>
</dbReference>
<dbReference type="SUPFAM" id="SSF52172">
    <property type="entry name" value="CheY-like"/>
    <property type="match status" value="1"/>
</dbReference>
<dbReference type="STRING" id="913774.A0A0C3GXS4"/>
<dbReference type="PANTHER" id="PTHR45339">
    <property type="entry name" value="HYBRID SIGNAL TRANSDUCTION HISTIDINE KINASE J"/>
    <property type="match status" value="1"/>
</dbReference>
<dbReference type="PIRSF" id="PIRSF002595">
    <property type="entry name" value="RR_SKN7"/>
    <property type="match status" value="1"/>
</dbReference>
<dbReference type="PANTHER" id="PTHR45339:SF1">
    <property type="entry name" value="HYBRID SIGNAL TRANSDUCTION HISTIDINE KINASE J"/>
    <property type="match status" value="1"/>
</dbReference>
<reference evidence="8 9" key="1">
    <citation type="submission" date="2014-04" db="EMBL/GenBank/DDBJ databases">
        <authorList>
            <consortium name="DOE Joint Genome Institute"/>
            <person name="Kuo A."/>
            <person name="Martino E."/>
            <person name="Perotto S."/>
            <person name="Kohler A."/>
            <person name="Nagy L.G."/>
            <person name="Floudas D."/>
            <person name="Copeland A."/>
            <person name="Barry K.W."/>
            <person name="Cichocki N."/>
            <person name="Veneault-Fourrey C."/>
            <person name="LaButti K."/>
            <person name="Lindquist E.A."/>
            <person name="Lipzen A."/>
            <person name="Lundell T."/>
            <person name="Morin E."/>
            <person name="Murat C."/>
            <person name="Sun H."/>
            <person name="Tunlid A."/>
            <person name="Henrissat B."/>
            <person name="Grigoriev I.V."/>
            <person name="Hibbett D.S."/>
            <person name="Martin F."/>
            <person name="Nordberg H.P."/>
            <person name="Cantor M.N."/>
            <person name="Hua S.X."/>
        </authorList>
    </citation>
    <scope>NUCLEOTIDE SEQUENCE [LARGE SCALE GENOMIC DNA]</scope>
    <source>
        <strain evidence="8 9">Zn</strain>
    </source>
</reference>
<comment type="subcellular location">
    <subcellularLocation>
        <location evidence="3">Nucleus</location>
    </subcellularLocation>
</comment>
<reference evidence="9" key="2">
    <citation type="submission" date="2015-01" db="EMBL/GenBank/DDBJ databases">
        <title>Evolutionary Origins and Diversification of the Mycorrhizal Mutualists.</title>
        <authorList>
            <consortium name="DOE Joint Genome Institute"/>
            <consortium name="Mycorrhizal Genomics Consortium"/>
            <person name="Kohler A."/>
            <person name="Kuo A."/>
            <person name="Nagy L.G."/>
            <person name="Floudas D."/>
            <person name="Copeland A."/>
            <person name="Barry K.W."/>
            <person name="Cichocki N."/>
            <person name="Veneault-Fourrey C."/>
            <person name="LaButti K."/>
            <person name="Lindquist E.A."/>
            <person name="Lipzen A."/>
            <person name="Lundell T."/>
            <person name="Morin E."/>
            <person name="Murat C."/>
            <person name="Riley R."/>
            <person name="Ohm R."/>
            <person name="Sun H."/>
            <person name="Tunlid A."/>
            <person name="Henrissat B."/>
            <person name="Grigoriev I.V."/>
            <person name="Hibbett D.S."/>
            <person name="Martin F."/>
        </authorList>
    </citation>
    <scope>NUCLEOTIDE SEQUENCE [LARGE SCALE GENOMIC DNA]</scope>
    <source>
        <strain evidence="9">Zn</strain>
    </source>
</reference>
<keyword evidence="1 4" id="KW-0597">Phosphoprotein</keyword>
<feature type="compositionally biased region" description="Polar residues" evidence="6">
    <location>
        <begin position="214"/>
        <end position="223"/>
    </location>
</feature>
<keyword evidence="5" id="KW-0175">Coiled coil</keyword>
<dbReference type="HOGENOM" id="CLU_008776_2_1_1"/>
<keyword evidence="3" id="KW-0804">Transcription</keyword>
<dbReference type="SMART" id="SM00448">
    <property type="entry name" value="REC"/>
    <property type="match status" value="1"/>
</dbReference>
<evidence type="ECO:0000256" key="5">
    <source>
        <dbReference type="SAM" id="Coils"/>
    </source>
</evidence>
<feature type="region of interest" description="Disordered" evidence="6">
    <location>
        <begin position="539"/>
        <end position="579"/>
    </location>
</feature>
<dbReference type="GO" id="GO:0003700">
    <property type="term" value="F:DNA-binding transcription factor activity"/>
    <property type="evidence" value="ECO:0007669"/>
    <property type="project" value="UniProtKB-UniRule"/>
</dbReference>
<evidence type="ECO:0000256" key="1">
    <source>
        <dbReference type="ARBA" id="ARBA00022553"/>
    </source>
</evidence>